<reference evidence="2" key="1">
    <citation type="submission" date="2021-01" db="EMBL/GenBank/DDBJ databases">
        <authorList>
            <person name="Kaushik A."/>
        </authorList>
    </citation>
    <scope>NUCLEOTIDE SEQUENCE</scope>
    <source>
        <strain evidence="2">Type strain: AG8-Rh-89/</strain>
    </source>
</reference>
<comment type="caution">
    <text evidence="2">The sequence shown here is derived from an EMBL/GenBank/DDBJ whole genome shotgun (WGS) entry which is preliminary data.</text>
</comment>
<sequence>MHLTRRRPSIDINESWVHVTSIEADVDSSWRLKSLPSTPFSTPPDEKELEDLFNATKDTAVSQPIPIPPRNDDHIPRGDLPQLIGQESCTPPKPGGNRLSHALALASGIATAIAQPDFRLVMGEAPSEPSSEVSPPSPRRSDRAMSWQLLSPVNDQRVSLPPIQIPQLDSSSGPSTPISDEIRTPSSADGHGVVVSPVLESPLSERLQDYVAAYLSTIPIENMRTLETILEDDDDDSDAQSEHTVVPRDKEKIPDTPVTRSSIYSFHTANASILASPISPCGSDWRRI</sequence>
<proteinExistence type="predicted"/>
<gene>
    <name evidence="2" type="ORF">RDB_LOCUS48884</name>
</gene>
<organism evidence="2 3">
    <name type="scientific">Rhizoctonia solani</name>
    <dbReference type="NCBI Taxonomy" id="456999"/>
    <lineage>
        <taxon>Eukaryota</taxon>
        <taxon>Fungi</taxon>
        <taxon>Dikarya</taxon>
        <taxon>Basidiomycota</taxon>
        <taxon>Agaricomycotina</taxon>
        <taxon>Agaricomycetes</taxon>
        <taxon>Cantharellales</taxon>
        <taxon>Ceratobasidiaceae</taxon>
        <taxon>Rhizoctonia</taxon>
    </lineage>
</organism>
<dbReference type="Proteomes" id="UP000663850">
    <property type="component" value="Unassembled WGS sequence"/>
</dbReference>
<accession>A0A8H3BKC3</accession>
<feature type="region of interest" description="Disordered" evidence="1">
    <location>
        <begin position="231"/>
        <end position="257"/>
    </location>
</feature>
<name>A0A8H3BKC3_9AGAM</name>
<feature type="region of interest" description="Disordered" evidence="1">
    <location>
        <begin position="57"/>
        <end position="96"/>
    </location>
</feature>
<feature type="compositionally biased region" description="Basic and acidic residues" evidence="1">
    <location>
        <begin position="245"/>
        <end position="254"/>
    </location>
</feature>
<evidence type="ECO:0000313" key="3">
    <source>
        <dbReference type="Proteomes" id="UP000663850"/>
    </source>
</evidence>
<feature type="region of interest" description="Disordered" evidence="1">
    <location>
        <begin position="124"/>
        <end position="143"/>
    </location>
</feature>
<dbReference type="EMBL" id="CAJMWZ010002613">
    <property type="protein sequence ID" value="CAE6458722.1"/>
    <property type="molecule type" value="Genomic_DNA"/>
</dbReference>
<protein>
    <submittedName>
        <fullName evidence="2">Uncharacterized protein</fullName>
    </submittedName>
</protein>
<dbReference type="AlphaFoldDB" id="A0A8H3BKC3"/>
<evidence type="ECO:0000313" key="2">
    <source>
        <dbReference type="EMBL" id="CAE6458722.1"/>
    </source>
</evidence>
<feature type="region of interest" description="Disordered" evidence="1">
    <location>
        <begin position="163"/>
        <end position="190"/>
    </location>
</feature>
<evidence type="ECO:0000256" key="1">
    <source>
        <dbReference type="SAM" id="MobiDB-lite"/>
    </source>
</evidence>
<feature type="compositionally biased region" description="Polar residues" evidence="1">
    <location>
        <begin position="167"/>
        <end position="178"/>
    </location>
</feature>